<keyword evidence="3 5" id="KW-0658">Purine biosynthesis</keyword>
<comment type="function">
    <text evidence="6">Catalyzes the ATP-dependent conversion of 5-aminoimidazole ribonucleotide (AIR) and HCO(3)- to N5-carboxyaminoimidazole ribonucleotide (N5-CAIR).</text>
</comment>
<dbReference type="Pfam" id="PF22660">
    <property type="entry name" value="RS_preATP-grasp-like"/>
    <property type="match status" value="1"/>
</dbReference>
<dbReference type="EMBL" id="CP011797">
    <property type="protein sequence ID" value="ATX75194.1"/>
    <property type="molecule type" value="Genomic_DNA"/>
</dbReference>
<dbReference type="GO" id="GO:0005524">
    <property type="term" value="F:ATP binding"/>
    <property type="evidence" value="ECO:0007669"/>
    <property type="project" value="UniProtKB-UniRule"/>
</dbReference>
<dbReference type="InterPro" id="IPR003135">
    <property type="entry name" value="ATP-grasp_carboxylate-amine"/>
</dbReference>
<evidence type="ECO:0000256" key="3">
    <source>
        <dbReference type="ARBA" id="ARBA00022755"/>
    </source>
</evidence>
<dbReference type="InterPro" id="IPR013815">
    <property type="entry name" value="ATP_grasp_subdomain_1"/>
</dbReference>
<proteinExistence type="inferred from homology"/>
<gene>
    <name evidence="5 6" type="primary">purK</name>
    <name evidence="8" type="ORF">REIFOR_00016</name>
</gene>
<keyword evidence="1 5" id="KW-0436">Ligase</keyword>
<keyword evidence="9" id="KW-1185">Reference proteome</keyword>
<dbReference type="NCBIfam" id="NF004679">
    <property type="entry name" value="PRK06019.1-5"/>
    <property type="match status" value="1"/>
</dbReference>
<comment type="function">
    <text evidence="5">Catalyzes the ATP-dependent conversion of 5-aminoimidazole ribonucleotide (AIR) and HCO(3)(-) to N5-carboxyaminoimidazole ribonucleotide (N5-CAIR).</text>
</comment>
<dbReference type="SUPFAM" id="SSF56059">
    <property type="entry name" value="Glutathione synthetase ATP-binding domain-like"/>
    <property type="match status" value="1"/>
</dbReference>
<name>A0A2K8KP94_9GAMM</name>
<sequence length="362" mass="39213">MKLGIIGAGQLGQMMALAARPLGIDTAFLDPSAQACGGRVGELYCADYADPTGLQQLAEFADVISFEFENVPPAIVAELARSRPVYPPAEALATARDRWAEKTLFLSLGIETAPVAEVNDQASLVEAVRQIGLPAVLKTRTLGYDGKGQKVLRDAQDAADTFAELGGVPLILEGFIDFEFELSCIGVRDQNGACVFYPLIRNEHRQGILHRSQPMQDPRLQALAEQAVESVMSALNYVGTLAFEFFVHKGQLMANEIAPRVHNSGHWTIEGSRCSQFENHVRAVMNLPLGSTESVGPVAMYNVIGKRPETQALLAVPGLHWHDYGKSERPGRKIAHITVTAANDAQLAERCASVEALLINDL</sequence>
<dbReference type="HAMAP" id="MF_01928">
    <property type="entry name" value="PurK"/>
    <property type="match status" value="1"/>
</dbReference>
<feature type="binding site" evidence="5">
    <location>
        <position position="98"/>
    </location>
    <ligand>
        <name>ATP</name>
        <dbReference type="ChEBI" id="CHEBI:30616"/>
    </ligand>
</feature>
<evidence type="ECO:0000256" key="6">
    <source>
        <dbReference type="RuleBase" id="RU361200"/>
    </source>
</evidence>
<dbReference type="InterPro" id="IPR005875">
    <property type="entry name" value="PurK"/>
</dbReference>
<dbReference type="InterPro" id="IPR011761">
    <property type="entry name" value="ATP-grasp"/>
</dbReference>
<feature type="domain" description="ATP-grasp" evidence="7">
    <location>
        <begin position="102"/>
        <end position="285"/>
    </location>
</feature>
<dbReference type="SUPFAM" id="SSF51246">
    <property type="entry name" value="Rudiment single hybrid motif"/>
    <property type="match status" value="1"/>
</dbReference>
<dbReference type="PANTHER" id="PTHR11609:SF5">
    <property type="entry name" value="PHOSPHORIBOSYLAMINOIMIDAZOLE CARBOXYLASE"/>
    <property type="match status" value="1"/>
</dbReference>
<reference evidence="8 9" key="1">
    <citation type="journal article" date="2017" name="Environ. Microbiol.">
        <title>Genomic and physiological analyses of 'Reinekea forsetii' reveal a versatile opportunistic lifestyle during spring algae blooms.</title>
        <authorList>
            <person name="Avci B."/>
            <person name="Hahnke R.L."/>
            <person name="Chafee M."/>
            <person name="Fischer T."/>
            <person name="Gruber-Vodicka H."/>
            <person name="Tegetmeyer H.E."/>
            <person name="Harder J."/>
            <person name="Fuchs B.M."/>
            <person name="Amann R.I."/>
            <person name="Teeling H."/>
        </authorList>
    </citation>
    <scope>NUCLEOTIDE SEQUENCE [LARGE SCALE GENOMIC DNA]</scope>
    <source>
        <strain evidence="8 9">Hel1_31_D35</strain>
    </source>
</reference>
<keyword evidence="8" id="KW-0456">Lyase</keyword>
<dbReference type="GO" id="GO:0006189">
    <property type="term" value="P:'de novo' IMP biosynthetic process"/>
    <property type="evidence" value="ECO:0007669"/>
    <property type="project" value="UniProtKB-UniRule"/>
</dbReference>
<comment type="subunit">
    <text evidence="5 6">Homodimer.</text>
</comment>
<dbReference type="NCBIfam" id="TIGR01161">
    <property type="entry name" value="purK"/>
    <property type="match status" value="1"/>
</dbReference>
<dbReference type="AlphaFoldDB" id="A0A2K8KP94"/>
<dbReference type="PROSITE" id="PS50975">
    <property type="entry name" value="ATP_GRASP"/>
    <property type="match status" value="1"/>
</dbReference>
<comment type="pathway">
    <text evidence="5 6">Purine metabolism; IMP biosynthesis via de novo pathway; 5-amino-1-(5-phospho-D-ribosyl)imidazole-4-carboxylate from 5-amino-1-(5-phospho-D-ribosyl)imidazole (N5-CAIR route): step 1/2.</text>
</comment>
<accession>A0A2K8KP94</accession>
<evidence type="ECO:0000259" key="7">
    <source>
        <dbReference type="PROSITE" id="PS50975"/>
    </source>
</evidence>
<dbReference type="FunFam" id="3.30.1490.20:FF:000015">
    <property type="entry name" value="N5-carboxyaminoimidazole ribonucleotide synthase"/>
    <property type="match status" value="1"/>
</dbReference>
<dbReference type="PANTHER" id="PTHR11609">
    <property type="entry name" value="PURINE BIOSYNTHESIS PROTEIN 6/7, PUR6/7"/>
    <property type="match status" value="1"/>
</dbReference>
<feature type="binding site" evidence="5">
    <location>
        <position position="138"/>
    </location>
    <ligand>
        <name>ATP</name>
        <dbReference type="ChEBI" id="CHEBI:30616"/>
    </ligand>
</feature>
<dbReference type="SUPFAM" id="SSF52440">
    <property type="entry name" value="PreATP-grasp domain"/>
    <property type="match status" value="1"/>
</dbReference>
<dbReference type="Gene3D" id="3.40.50.20">
    <property type="match status" value="1"/>
</dbReference>
<evidence type="ECO:0000256" key="1">
    <source>
        <dbReference type="ARBA" id="ARBA00022598"/>
    </source>
</evidence>
<keyword evidence="2 5" id="KW-0547">Nucleotide-binding</keyword>
<comment type="catalytic activity">
    <reaction evidence="5 6">
        <text>5-amino-1-(5-phospho-beta-D-ribosyl)imidazole + hydrogencarbonate + ATP = 5-carboxyamino-1-(5-phospho-D-ribosyl)imidazole + ADP + phosphate + 2 H(+)</text>
        <dbReference type="Rhea" id="RHEA:19317"/>
        <dbReference type="ChEBI" id="CHEBI:15378"/>
        <dbReference type="ChEBI" id="CHEBI:17544"/>
        <dbReference type="ChEBI" id="CHEBI:30616"/>
        <dbReference type="ChEBI" id="CHEBI:43474"/>
        <dbReference type="ChEBI" id="CHEBI:58730"/>
        <dbReference type="ChEBI" id="CHEBI:137981"/>
        <dbReference type="ChEBI" id="CHEBI:456216"/>
        <dbReference type="EC" id="6.3.4.18"/>
    </reaction>
</comment>
<organism evidence="8 9">
    <name type="scientific">Reinekea forsetii</name>
    <dbReference type="NCBI Taxonomy" id="1336806"/>
    <lineage>
        <taxon>Bacteria</taxon>
        <taxon>Pseudomonadati</taxon>
        <taxon>Pseudomonadota</taxon>
        <taxon>Gammaproteobacteria</taxon>
        <taxon>Oceanospirillales</taxon>
        <taxon>Saccharospirillaceae</taxon>
        <taxon>Reinekea</taxon>
    </lineage>
</organism>
<evidence type="ECO:0000313" key="8">
    <source>
        <dbReference type="EMBL" id="ATX75194.1"/>
    </source>
</evidence>
<dbReference type="InterPro" id="IPR016185">
    <property type="entry name" value="PreATP-grasp_dom_sf"/>
</dbReference>
<feature type="binding site" evidence="5">
    <location>
        <begin position="173"/>
        <end position="176"/>
    </location>
    <ligand>
        <name>ATP</name>
        <dbReference type="ChEBI" id="CHEBI:30616"/>
    </ligand>
</feature>
<dbReference type="Pfam" id="PF02222">
    <property type="entry name" value="ATP-grasp"/>
    <property type="match status" value="1"/>
</dbReference>
<dbReference type="KEGG" id="rfo:REIFOR_00016"/>
<feature type="binding site" evidence="5">
    <location>
        <position position="181"/>
    </location>
    <ligand>
        <name>ATP</name>
        <dbReference type="ChEBI" id="CHEBI:30616"/>
    </ligand>
</feature>
<evidence type="ECO:0000256" key="2">
    <source>
        <dbReference type="ARBA" id="ARBA00022741"/>
    </source>
</evidence>
<dbReference type="Gene3D" id="3.30.470.20">
    <property type="entry name" value="ATP-grasp fold, B domain"/>
    <property type="match status" value="1"/>
</dbReference>
<feature type="binding site" evidence="5">
    <location>
        <position position="204"/>
    </location>
    <ligand>
        <name>ATP</name>
        <dbReference type="ChEBI" id="CHEBI:30616"/>
    </ligand>
</feature>
<feature type="binding site" evidence="5">
    <location>
        <begin position="255"/>
        <end position="256"/>
    </location>
    <ligand>
        <name>ATP</name>
        <dbReference type="ChEBI" id="CHEBI:30616"/>
    </ligand>
</feature>
<dbReference type="GO" id="GO:0034028">
    <property type="term" value="F:5-(carboxyamino)imidazole ribonucleotide synthase activity"/>
    <property type="evidence" value="ECO:0007669"/>
    <property type="project" value="UniProtKB-UniRule"/>
</dbReference>
<feature type="binding site" evidence="5">
    <location>
        <begin position="143"/>
        <end position="149"/>
    </location>
    <ligand>
        <name>ATP</name>
        <dbReference type="ChEBI" id="CHEBI:30616"/>
    </ligand>
</feature>
<dbReference type="InterPro" id="IPR040686">
    <property type="entry name" value="PurK_C"/>
</dbReference>
<dbReference type="GO" id="GO:0004638">
    <property type="term" value="F:phosphoribosylaminoimidazole carboxylase activity"/>
    <property type="evidence" value="ECO:0007669"/>
    <property type="project" value="InterPro"/>
</dbReference>
<dbReference type="Proteomes" id="UP000229757">
    <property type="component" value="Chromosome"/>
</dbReference>
<evidence type="ECO:0000256" key="4">
    <source>
        <dbReference type="ARBA" id="ARBA00022840"/>
    </source>
</evidence>
<comment type="similarity">
    <text evidence="5 6">Belongs to the PurK/PurT family.</text>
</comment>
<dbReference type="InterPro" id="IPR011054">
    <property type="entry name" value="Rudment_hybrid_motif"/>
</dbReference>
<protein>
    <recommendedName>
        <fullName evidence="5 6">N5-carboxyaminoimidazole ribonucleotide synthase</fullName>
        <shortName evidence="5 6">N5-CAIR synthase</shortName>
        <ecNumber evidence="5 6">6.3.4.18</ecNumber>
    </recommendedName>
    <alternativeName>
        <fullName evidence="5 6">5-(carboxyamino)imidazole ribonucleotide synthetase</fullName>
    </alternativeName>
</protein>
<dbReference type="Gene3D" id="3.30.1490.20">
    <property type="entry name" value="ATP-grasp fold, A domain"/>
    <property type="match status" value="1"/>
</dbReference>
<dbReference type="OrthoDB" id="9804625at2"/>
<dbReference type="UniPathway" id="UPA00074">
    <property type="reaction ID" value="UER00942"/>
</dbReference>
<dbReference type="Pfam" id="PF17769">
    <property type="entry name" value="PurK_C"/>
    <property type="match status" value="1"/>
</dbReference>
<dbReference type="RefSeq" id="WP_100255615.1">
    <property type="nucleotide sequence ID" value="NZ_CP011797.1"/>
</dbReference>
<keyword evidence="4 5" id="KW-0067">ATP-binding</keyword>
<dbReference type="InterPro" id="IPR054350">
    <property type="entry name" value="PurT/PurK_preATP-grasp"/>
</dbReference>
<dbReference type="GO" id="GO:0005829">
    <property type="term" value="C:cytosol"/>
    <property type="evidence" value="ECO:0007669"/>
    <property type="project" value="TreeGrafter"/>
</dbReference>
<dbReference type="EC" id="6.3.4.18" evidence="5 6"/>
<evidence type="ECO:0000256" key="5">
    <source>
        <dbReference type="HAMAP-Rule" id="MF_01928"/>
    </source>
</evidence>
<evidence type="ECO:0000313" key="9">
    <source>
        <dbReference type="Proteomes" id="UP000229757"/>
    </source>
</evidence>
<dbReference type="GO" id="GO:0046872">
    <property type="term" value="F:metal ion binding"/>
    <property type="evidence" value="ECO:0007669"/>
    <property type="project" value="InterPro"/>
</dbReference>